<accession>A0A927QYY2</accession>
<evidence type="ECO:0000313" key="4">
    <source>
        <dbReference type="Proteomes" id="UP000649753"/>
    </source>
</evidence>
<dbReference type="RefSeq" id="WP_192769160.1">
    <property type="nucleotide sequence ID" value="NZ_JADBEB010000001.1"/>
</dbReference>
<feature type="domain" description="Methyltransferase type 11" evidence="2">
    <location>
        <begin position="68"/>
        <end position="165"/>
    </location>
</feature>
<protein>
    <submittedName>
        <fullName evidence="3">27-O-demethylrifamycin SV methyltransferase</fullName>
        <ecNumber evidence="3">2.1.1.-</ecNumber>
    </submittedName>
</protein>
<name>A0A927QYY2_9ACTN</name>
<dbReference type="InterPro" id="IPR050447">
    <property type="entry name" value="Erg6_SMT_methyltransf"/>
</dbReference>
<dbReference type="Gene3D" id="3.40.50.150">
    <property type="entry name" value="Vaccinia Virus protein VP39"/>
    <property type="match status" value="1"/>
</dbReference>
<dbReference type="Pfam" id="PF08241">
    <property type="entry name" value="Methyltransf_11"/>
    <property type="match status" value="1"/>
</dbReference>
<keyword evidence="4" id="KW-1185">Reference proteome</keyword>
<comment type="caution">
    <text evidence="3">The sequence shown here is derived from an EMBL/GenBank/DDBJ whole genome shotgun (WGS) entry which is preliminary data.</text>
</comment>
<sequence>MSELNANPADIAKFYDGASALADKYFGGYQRQGYWYDDSDDATLEEGAGRLTRKVVDTLGLHRGERLLEAGCGTGTASIDIAGAYGVRVTGITISPVEAARSRARAQQSGAAEQTQFEVADYHSLPFADAEFDAVVAFESLFNAYDLEHALREFHRVLRPGGRVAMSEISKTTDASPLKRPFPLAREPMTAESWTKAFESVGFVVEERIQSRRVYVNTGKRHLMHFESVRDQITEEFGAEMTEGIRHGMREAFHLGPEDVTYLILCARKQ</sequence>
<proteinExistence type="predicted"/>
<dbReference type="PANTHER" id="PTHR44068">
    <property type="entry name" value="ZGC:194242"/>
    <property type="match status" value="1"/>
</dbReference>
<dbReference type="EC" id="2.1.1.-" evidence="3"/>
<evidence type="ECO:0000259" key="2">
    <source>
        <dbReference type="Pfam" id="PF08241"/>
    </source>
</evidence>
<organism evidence="3 4">
    <name type="scientific">Plantactinospora soyae</name>
    <dbReference type="NCBI Taxonomy" id="1544732"/>
    <lineage>
        <taxon>Bacteria</taxon>
        <taxon>Bacillati</taxon>
        <taxon>Actinomycetota</taxon>
        <taxon>Actinomycetes</taxon>
        <taxon>Micromonosporales</taxon>
        <taxon>Micromonosporaceae</taxon>
        <taxon>Plantactinospora</taxon>
    </lineage>
</organism>
<dbReference type="InterPro" id="IPR029063">
    <property type="entry name" value="SAM-dependent_MTases_sf"/>
</dbReference>
<dbReference type="PANTHER" id="PTHR44068:SF11">
    <property type="entry name" value="GERANYL DIPHOSPHATE 2-C-METHYLTRANSFERASE"/>
    <property type="match status" value="1"/>
</dbReference>
<dbReference type="Proteomes" id="UP000649753">
    <property type="component" value="Unassembled WGS sequence"/>
</dbReference>
<dbReference type="GO" id="GO:0008757">
    <property type="term" value="F:S-adenosylmethionine-dependent methyltransferase activity"/>
    <property type="evidence" value="ECO:0007669"/>
    <property type="project" value="InterPro"/>
</dbReference>
<reference evidence="3" key="1">
    <citation type="submission" date="2020-10" db="EMBL/GenBank/DDBJ databases">
        <title>Sequencing the genomes of 1000 actinobacteria strains.</title>
        <authorList>
            <person name="Klenk H.-P."/>
        </authorList>
    </citation>
    <scope>NUCLEOTIDE SEQUENCE</scope>
    <source>
        <strain evidence="3">DSM 46832</strain>
    </source>
</reference>
<dbReference type="AlphaFoldDB" id="A0A927QYY2"/>
<keyword evidence="3" id="KW-0489">Methyltransferase</keyword>
<dbReference type="SUPFAM" id="SSF53335">
    <property type="entry name" value="S-adenosyl-L-methionine-dependent methyltransferases"/>
    <property type="match status" value="1"/>
</dbReference>
<keyword evidence="1 3" id="KW-0808">Transferase</keyword>
<evidence type="ECO:0000256" key="1">
    <source>
        <dbReference type="ARBA" id="ARBA00022679"/>
    </source>
</evidence>
<evidence type="ECO:0000313" key="3">
    <source>
        <dbReference type="EMBL" id="MBE1489750.1"/>
    </source>
</evidence>
<dbReference type="CDD" id="cd02440">
    <property type="entry name" value="AdoMet_MTases"/>
    <property type="match status" value="1"/>
</dbReference>
<dbReference type="GO" id="GO:0032259">
    <property type="term" value="P:methylation"/>
    <property type="evidence" value="ECO:0007669"/>
    <property type="project" value="UniProtKB-KW"/>
</dbReference>
<gene>
    <name evidence="3" type="ORF">H4W31_005388</name>
</gene>
<dbReference type="EMBL" id="JADBEB010000001">
    <property type="protein sequence ID" value="MBE1489750.1"/>
    <property type="molecule type" value="Genomic_DNA"/>
</dbReference>
<dbReference type="InterPro" id="IPR013216">
    <property type="entry name" value="Methyltransf_11"/>
</dbReference>